<dbReference type="Gene3D" id="3.20.20.70">
    <property type="entry name" value="Aldolase class I"/>
    <property type="match status" value="1"/>
</dbReference>
<dbReference type="RefSeq" id="WP_008638415.1">
    <property type="nucleotide sequence ID" value="NZ_AFXZ01000040.1"/>
</dbReference>
<dbReference type="InterPro" id="IPR023867">
    <property type="entry name" value="Sulphatase_maturase_rSAM"/>
</dbReference>
<dbReference type="STRING" id="1046627.BZARG_3083"/>
<feature type="domain" description="Radical SAM core" evidence="8">
    <location>
        <begin position="1"/>
        <end position="236"/>
    </location>
</feature>
<protein>
    <submittedName>
        <fullName evidence="9">Radical SAM protein</fullName>
    </submittedName>
</protein>
<dbReference type="InterPro" id="IPR000385">
    <property type="entry name" value="MoaA_NifB_PqqE_Fe-S-bd_CS"/>
</dbReference>
<dbReference type="PATRIC" id="fig|1046627.3.peg.2249"/>
<keyword evidence="2" id="KW-0004">4Fe-4S</keyword>
<keyword evidence="4" id="KW-0479">Metal-binding</keyword>
<dbReference type="SUPFAM" id="SSF102114">
    <property type="entry name" value="Radical SAM enzymes"/>
    <property type="match status" value="1"/>
</dbReference>
<dbReference type="GO" id="GO:0051539">
    <property type="term" value="F:4 iron, 4 sulfur cluster binding"/>
    <property type="evidence" value="ECO:0007669"/>
    <property type="project" value="UniProtKB-KW"/>
</dbReference>
<organism evidence="9 10">
    <name type="scientific">Bizionia argentinensis JUB59</name>
    <dbReference type="NCBI Taxonomy" id="1046627"/>
    <lineage>
        <taxon>Bacteria</taxon>
        <taxon>Pseudomonadati</taxon>
        <taxon>Bacteroidota</taxon>
        <taxon>Flavobacteriia</taxon>
        <taxon>Flavobacteriales</taxon>
        <taxon>Flavobacteriaceae</taxon>
        <taxon>Bizionia</taxon>
    </lineage>
</organism>
<reference evidence="9 10" key="1">
    <citation type="journal article" date="2008" name="Int. J. Syst. Evol. Microbiol.">
        <title>Bizionia argentinensis sp. nov., isolated from surface marine water in Antarctica.</title>
        <authorList>
            <person name="Bercovich A."/>
            <person name="Vazquez S.C."/>
            <person name="Yankilevich P."/>
            <person name="Coria S.H."/>
            <person name="Foti M."/>
            <person name="Hernandez E."/>
            <person name="Vidal A."/>
            <person name="Ruberto L."/>
            <person name="Melo C."/>
            <person name="Marenssi S."/>
            <person name="Criscuolo M."/>
            <person name="Memoli M."/>
            <person name="Arguelles M."/>
            <person name="Mac Cormack W.P."/>
        </authorList>
    </citation>
    <scope>NUCLEOTIDE SEQUENCE [LARGE SCALE GENOMIC DNA]</scope>
    <source>
        <strain evidence="9 10">JUB59</strain>
    </source>
</reference>
<dbReference type="InterPro" id="IPR013785">
    <property type="entry name" value="Aldolase_TIM"/>
</dbReference>
<feature type="coiled-coil region" evidence="7">
    <location>
        <begin position="80"/>
        <end position="107"/>
    </location>
</feature>
<evidence type="ECO:0000256" key="1">
    <source>
        <dbReference type="ARBA" id="ARBA00001966"/>
    </source>
</evidence>
<keyword evidence="7" id="KW-0175">Coiled coil</keyword>
<evidence type="ECO:0000256" key="4">
    <source>
        <dbReference type="ARBA" id="ARBA00022723"/>
    </source>
</evidence>
<dbReference type="AlphaFoldDB" id="G2EFF6"/>
<evidence type="ECO:0000256" key="6">
    <source>
        <dbReference type="ARBA" id="ARBA00023014"/>
    </source>
</evidence>
<gene>
    <name evidence="9" type="ORF">BZARG_3083</name>
</gene>
<evidence type="ECO:0000256" key="3">
    <source>
        <dbReference type="ARBA" id="ARBA00022691"/>
    </source>
</evidence>
<name>G2EFF6_9FLAO</name>
<dbReference type="Proteomes" id="UP000003730">
    <property type="component" value="Unassembled WGS sequence"/>
</dbReference>
<keyword evidence="3" id="KW-0949">S-adenosyl-L-methionine</keyword>
<proteinExistence type="predicted"/>
<dbReference type="SFLD" id="SFLDS00029">
    <property type="entry name" value="Radical_SAM"/>
    <property type="match status" value="1"/>
</dbReference>
<dbReference type="Pfam" id="PF04055">
    <property type="entry name" value="Radical_SAM"/>
    <property type="match status" value="1"/>
</dbReference>
<comment type="cofactor">
    <cofactor evidence="1">
        <name>[4Fe-4S] cluster</name>
        <dbReference type="ChEBI" id="CHEBI:49883"/>
    </cofactor>
</comment>
<dbReference type="PROSITE" id="PS51918">
    <property type="entry name" value="RADICAL_SAM"/>
    <property type="match status" value="1"/>
</dbReference>
<sequence>MKIFNSLVLKIASRCNLNCSYCFMYNLGDTSYKGQPKFMSESTVDDVIHEAYEYIVRHNIENFDFLFHGGEPMLASKEFLEDFIVKANKLEQKVENLKIRFEIQTNGVLIDKSWCDFFNRFKIDVGISVDGTKESHNKYRVDHKGKGSYDIVKAVCGLVKKELDYLNVICVIDFDSSPREVYENFKLLNVDSVNFLIPDYNYQSFPYPYTDKYDYKVANWLIELFELWFNDEGKFRIIFLEGYLNKIIGLSGEQDELTNELKSLVIETNGEIEPIDSLKACGHNFTKTGLKVKSNKLEDIYTSPIGSLYFNEKQTSEKCLKCPIYEICVGGRIVHRYDKETKFNNPSVYCYDLVKFIAHMQNRLLDDFPDIDKDDIYRIDYKEVTAELNAI</sequence>
<dbReference type="InterPro" id="IPR058240">
    <property type="entry name" value="rSAM_sf"/>
</dbReference>
<dbReference type="PANTHER" id="PTHR43273">
    <property type="entry name" value="ANAEROBIC SULFATASE-MATURATING ENZYME HOMOLOG ASLB-RELATED"/>
    <property type="match status" value="1"/>
</dbReference>
<evidence type="ECO:0000313" key="9">
    <source>
        <dbReference type="EMBL" id="EGV42825.1"/>
    </source>
</evidence>
<evidence type="ECO:0000256" key="2">
    <source>
        <dbReference type="ARBA" id="ARBA00022485"/>
    </source>
</evidence>
<evidence type="ECO:0000256" key="7">
    <source>
        <dbReference type="SAM" id="Coils"/>
    </source>
</evidence>
<dbReference type="CDD" id="cd01335">
    <property type="entry name" value="Radical_SAM"/>
    <property type="match status" value="1"/>
</dbReference>
<dbReference type="SFLD" id="SFLDG01067">
    <property type="entry name" value="SPASM/twitch_domain_containing"/>
    <property type="match status" value="1"/>
</dbReference>
<evidence type="ECO:0000256" key="5">
    <source>
        <dbReference type="ARBA" id="ARBA00023004"/>
    </source>
</evidence>
<keyword evidence="6" id="KW-0411">Iron-sulfur</keyword>
<dbReference type="PANTHER" id="PTHR43273:SF8">
    <property type="entry name" value="RADICAL SAM DOMAIN PROTEIN"/>
    <property type="match status" value="1"/>
</dbReference>
<dbReference type="SFLD" id="SFLDG01386">
    <property type="entry name" value="main_SPASM_domain-containing"/>
    <property type="match status" value="1"/>
</dbReference>
<evidence type="ECO:0000313" key="10">
    <source>
        <dbReference type="Proteomes" id="UP000003730"/>
    </source>
</evidence>
<dbReference type="InterPro" id="IPR007197">
    <property type="entry name" value="rSAM"/>
</dbReference>
<keyword evidence="5" id="KW-0408">Iron</keyword>
<dbReference type="SFLD" id="SFLDG01072">
    <property type="entry name" value="dehydrogenase_like"/>
    <property type="match status" value="1"/>
</dbReference>
<dbReference type="GO" id="GO:0046872">
    <property type="term" value="F:metal ion binding"/>
    <property type="evidence" value="ECO:0007669"/>
    <property type="project" value="UniProtKB-KW"/>
</dbReference>
<accession>G2EFF6</accession>
<dbReference type="EMBL" id="AFXZ01000040">
    <property type="protein sequence ID" value="EGV42825.1"/>
    <property type="molecule type" value="Genomic_DNA"/>
</dbReference>
<evidence type="ECO:0000259" key="8">
    <source>
        <dbReference type="PROSITE" id="PS51918"/>
    </source>
</evidence>
<dbReference type="GO" id="GO:0016491">
    <property type="term" value="F:oxidoreductase activity"/>
    <property type="evidence" value="ECO:0007669"/>
    <property type="project" value="InterPro"/>
</dbReference>
<comment type="caution">
    <text evidence="9">The sequence shown here is derived from an EMBL/GenBank/DDBJ whole genome shotgun (WGS) entry which is preliminary data.</text>
</comment>
<dbReference type="PROSITE" id="PS01305">
    <property type="entry name" value="MOAA_NIFB_PQQE"/>
    <property type="match status" value="1"/>
</dbReference>
<dbReference type="eggNOG" id="COG0641">
    <property type="taxonomic scope" value="Bacteria"/>
</dbReference>
<keyword evidence="10" id="KW-1185">Reference proteome</keyword>